<dbReference type="InterPro" id="IPR050384">
    <property type="entry name" value="Endophilin_SH3RF"/>
</dbReference>
<evidence type="ECO:0000313" key="15">
    <source>
        <dbReference type="Ensembl" id="ENSBJAP00000024770.1"/>
    </source>
</evidence>
<keyword evidence="4 11" id="KW-0728">SH3 domain</keyword>
<feature type="compositionally biased region" description="Polar residues" evidence="12">
    <location>
        <begin position="1"/>
        <end position="11"/>
    </location>
</feature>
<dbReference type="SUPFAM" id="SSF50044">
    <property type="entry name" value="SH3-domain"/>
    <property type="match status" value="3"/>
</dbReference>
<evidence type="ECO:0000259" key="13">
    <source>
        <dbReference type="PROSITE" id="PS50002"/>
    </source>
</evidence>
<dbReference type="InterPro" id="IPR003127">
    <property type="entry name" value="SoHo_dom"/>
</dbReference>
<feature type="domain" description="SH3" evidence="13">
    <location>
        <begin position="331"/>
        <end position="390"/>
    </location>
</feature>
<dbReference type="GO" id="GO:0045202">
    <property type="term" value="C:synapse"/>
    <property type="evidence" value="ECO:0007669"/>
    <property type="project" value="TreeGrafter"/>
</dbReference>
<dbReference type="Pfam" id="PF14604">
    <property type="entry name" value="SH3_9"/>
    <property type="match status" value="1"/>
</dbReference>
<dbReference type="Ensembl" id="ENSBJAT00000025452.1">
    <property type="protein sequence ID" value="ENSBJAP00000024770.1"/>
    <property type="gene ID" value="ENSBJAG00000015762.1"/>
</dbReference>
<evidence type="ECO:0000256" key="11">
    <source>
        <dbReference type="PROSITE-ProRule" id="PRU00192"/>
    </source>
</evidence>
<evidence type="ECO:0000256" key="6">
    <source>
        <dbReference type="ARBA" id="ARBA00022490"/>
    </source>
</evidence>
<keyword evidence="10" id="KW-0472">Membrane</keyword>
<dbReference type="PANTHER" id="PTHR14167">
    <property type="entry name" value="SH3 DOMAIN-CONTAINING"/>
    <property type="match status" value="1"/>
</dbReference>
<dbReference type="GO" id="GO:0005886">
    <property type="term" value="C:plasma membrane"/>
    <property type="evidence" value="ECO:0007669"/>
    <property type="project" value="UniProtKB-SubCell"/>
</dbReference>
<dbReference type="FunFam" id="2.30.30.40:FF:000003">
    <property type="entry name" value="Sorbin and SH3 domain-containing protein 1 isoform 2"/>
    <property type="match status" value="1"/>
</dbReference>
<feature type="domain" description="SH3" evidence="13">
    <location>
        <begin position="510"/>
        <end position="569"/>
    </location>
</feature>
<protein>
    <submittedName>
        <fullName evidence="15">Sorbin and SH3 domain containing 2</fullName>
    </submittedName>
</protein>
<dbReference type="GO" id="GO:0030425">
    <property type="term" value="C:dendrite"/>
    <property type="evidence" value="ECO:0007669"/>
    <property type="project" value="TreeGrafter"/>
</dbReference>
<dbReference type="GO" id="GO:0005925">
    <property type="term" value="C:focal adhesion"/>
    <property type="evidence" value="ECO:0007669"/>
    <property type="project" value="UniProtKB-SubCell"/>
</dbReference>
<evidence type="ECO:0000256" key="7">
    <source>
        <dbReference type="ARBA" id="ARBA00022553"/>
    </source>
</evidence>
<evidence type="ECO:0000256" key="9">
    <source>
        <dbReference type="ARBA" id="ARBA00022949"/>
    </source>
</evidence>
<dbReference type="GO" id="GO:0007219">
    <property type="term" value="P:Notch signaling pathway"/>
    <property type="evidence" value="ECO:0007669"/>
    <property type="project" value="TreeGrafter"/>
</dbReference>
<evidence type="ECO:0000256" key="1">
    <source>
        <dbReference type="ARBA" id="ARBA00004236"/>
    </source>
</evidence>
<keyword evidence="8" id="KW-0677">Repeat</keyword>
<evidence type="ECO:0000256" key="5">
    <source>
        <dbReference type="ARBA" id="ARBA00022475"/>
    </source>
</evidence>
<dbReference type="CDD" id="cd11923">
    <property type="entry name" value="SH3_Sorbs2_2"/>
    <property type="match status" value="1"/>
</dbReference>
<dbReference type="FunFam" id="2.30.30.40:FF:000004">
    <property type="entry name" value="Sorbin and SH3 domain-containing protein 1 isoform 2"/>
    <property type="match status" value="1"/>
</dbReference>
<evidence type="ECO:0000256" key="12">
    <source>
        <dbReference type="SAM" id="MobiDB-lite"/>
    </source>
</evidence>
<dbReference type="Pfam" id="PF00018">
    <property type="entry name" value="SH3_1"/>
    <property type="match status" value="2"/>
</dbReference>
<feature type="compositionally biased region" description="Basic and acidic residues" evidence="12">
    <location>
        <begin position="320"/>
        <end position="330"/>
    </location>
</feature>
<keyword evidence="16" id="KW-1185">Reference proteome</keyword>
<feature type="compositionally biased region" description="Polar residues" evidence="12">
    <location>
        <begin position="261"/>
        <end position="270"/>
    </location>
</feature>
<dbReference type="InterPro" id="IPR001452">
    <property type="entry name" value="SH3_domain"/>
</dbReference>
<dbReference type="PROSITE" id="PS50831">
    <property type="entry name" value="SOHO"/>
    <property type="match status" value="1"/>
</dbReference>
<dbReference type="PRINTS" id="PR00499">
    <property type="entry name" value="P67PHOX"/>
</dbReference>
<proteinExistence type="predicted"/>
<evidence type="ECO:0000313" key="16">
    <source>
        <dbReference type="Proteomes" id="UP000694555"/>
    </source>
</evidence>
<dbReference type="AlphaFoldDB" id="A0A8C0C1X2"/>
<evidence type="ECO:0000256" key="2">
    <source>
        <dbReference type="ARBA" id="ARBA00004246"/>
    </source>
</evidence>
<feature type="region of interest" description="Disordered" evidence="12">
    <location>
        <begin position="1"/>
        <end position="85"/>
    </location>
</feature>
<feature type="domain" description="SH3" evidence="13">
    <location>
        <begin position="406"/>
        <end position="467"/>
    </location>
</feature>
<feature type="compositionally biased region" description="Polar residues" evidence="12">
    <location>
        <begin position="52"/>
        <end position="68"/>
    </location>
</feature>
<dbReference type="InterPro" id="IPR036028">
    <property type="entry name" value="SH3-like_dom_sf"/>
</dbReference>
<dbReference type="PROSITE" id="PS50002">
    <property type="entry name" value="SH3"/>
    <property type="match status" value="3"/>
</dbReference>
<feature type="region of interest" description="Disordered" evidence="12">
    <location>
        <begin position="227"/>
        <end position="330"/>
    </location>
</feature>
<name>A0A8C0C1X2_9AVES</name>
<organism evidence="15 16">
    <name type="scientific">Buteo japonicus</name>
    <dbReference type="NCBI Taxonomy" id="224669"/>
    <lineage>
        <taxon>Eukaryota</taxon>
        <taxon>Metazoa</taxon>
        <taxon>Chordata</taxon>
        <taxon>Craniata</taxon>
        <taxon>Vertebrata</taxon>
        <taxon>Euteleostomi</taxon>
        <taxon>Archelosauria</taxon>
        <taxon>Archosauria</taxon>
        <taxon>Dinosauria</taxon>
        <taxon>Saurischia</taxon>
        <taxon>Theropoda</taxon>
        <taxon>Coelurosauria</taxon>
        <taxon>Aves</taxon>
        <taxon>Neognathae</taxon>
        <taxon>Neoaves</taxon>
        <taxon>Telluraves</taxon>
        <taxon>Accipitrimorphae</taxon>
        <taxon>Accipitriformes</taxon>
        <taxon>Accipitridae</taxon>
        <taxon>Accipitrinae</taxon>
        <taxon>Buteo</taxon>
    </lineage>
</organism>
<reference evidence="15" key="1">
    <citation type="submission" date="2025-08" db="UniProtKB">
        <authorList>
            <consortium name="Ensembl"/>
        </authorList>
    </citation>
    <scope>IDENTIFICATION</scope>
</reference>
<dbReference type="GO" id="GO:0043025">
    <property type="term" value="C:neuronal cell body"/>
    <property type="evidence" value="ECO:0007669"/>
    <property type="project" value="TreeGrafter"/>
</dbReference>
<feature type="compositionally biased region" description="Polar residues" evidence="12">
    <location>
        <begin position="23"/>
        <end position="35"/>
    </location>
</feature>
<keyword evidence="7" id="KW-0597">Phosphoprotein</keyword>
<sequence>MNTGSDSQSPDSGWRSYNDGSRETLNGDASSSSLTAKGFRSVRPNLQDKKSPTQAQITVNGNSGTAASPVSHFQRPFSPSSAYPPPASLNSNIVIMQHGRMMESTETYSQHVQTVGSTTTTSTIPICRSSEEEKKITVIKAPHYAGIGPVDESGIPTAIRTVGNSGESRAHEYNIVCLYLLFRNDWDPPDRKVDTRKFRSEPRSIFEYEPGKSSILEHERPTSLYHHYSTDKGLDRPSSSASTASDYRKRRKSEPAVSHQRVLSDQNANRPSLGRTDMQGPYTTLRKPLTSSSPSSPSRAKDQESPGSYSSAFTDVGRCTPRERRGATDKEVKLPARAVYDFKAQTSKELSFKKGDTVYILRKIDQNWYEGEHHGRVGIFPISYVEKLSPPEKAQPARPPPPAQIGEIGEAIAKYNFSADTNVELSLRKGDRVILLKRVDQNWYEGKIPGTNRQGIFPVSYVEVIKKNASKSVDDYPDPPIPQSYSSDRIHHLSSTKPQRPVLAHENIHSGGEPFQALYNYTPRNEDELELKEGDVIDVMEKCDDGWFVGTSRRTKFFGTFPGNYVKRL</sequence>
<dbReference type="PANTHER" id="PTHR14167:SF56">
    <property type="entry name" value="SORBIN AND SH3 DOMAIN-CONTAINING PROTEIN 2"/>
    <property type="match status" value="1"/>
</dbReference>
<dbReference type="FunFam" id="2.30.30.40:FF:000001">
    <property type="entry name" value="Sorbin and SH3 domain-containing protein 1 isoform 2"/>
    <property type="match status" value="1"/>
</dbReference>
<dbReference type="SMART" id="SM00326">
    <property type="entry name" value="SH3"/>
    <property type="match status" value="3"/>
</dbReference>
<feature type="domain" description="SoHo" evidence="14">
    <location>
        <begin position="138"/>
        <end position="202"/>
    </location>
</feature>
<evidence type="ECO:0000259" key="14">
    <source>
        <dbReference type="PROSITE" id="PS50831"/>
    </source>
</evidence>
<dbReference type="Gene3D" id="2.30.30.40">
    <property type="entry name" value="SH3 Domains"/>
    <property type="match status" value="3"/>
</dbReference>
<dbReference type="PRINTS" id="PR00452">
    <property type="entry name" value="SH3DOMAIN"/>
</dbReference>
<keyword evidence="5" id="KW-1003">Cell membrane</keyword>
<evidence type="ECO:0000256" key="3">
    <source>
        <dbReference type="ARBA" id="ARBA00004496"/>
    </source>
</evidence>
<keyword evidence="6" id="KW-0963">Cytoplasm</keyword>
<keyword evidence="9" id="KW-0965">Cell junction</keyword>
<evidence type="ECO:0000256" key="10">
    <source>
        <dbReference type="ARBA" id="ARBA00023136"/>
    </source>
</evidence>
<accession>A0A8C0C1X2</accession>
<evidence type="ECO:0000256" key="8">
    <source>
        <dbReference type="ARBA" id="ARBA00022737"/>
    </source>
</evidence>
<dbReference type="Proteomes" id="UP000694555">
    <property type="component" value="Unplaced"/>
</dbReference>
<comment type="subcellular location">
    <subcellularLocation>
        <location evidence="2">Cell junction</location>
        <location evidence="2">Focal adhesion</location>
    </subcellularLocation>
    <subcellularLocation>
        <location evidence="1">Cell membrane</location>
    </subcellularLocation>
    <subcellularLocation>
        <location evidence="3">Cytoplasm</location>
    </subcellularLocation>
</comment>
<evidence type="ECO:0000256" key="4">
    <source>
        <dbReference type="ARBA" id="ARBA00022443"/>
    </source>
</evidence>
<dbReference type="GO" id="GO:0005737">
    <property type="term" value="C:cytoplasm"/>
    <property type="evidence" value="ECO:0007669"/>
    <property type="project" value="UniProtKB-SubCell"/>
</dbReference>
<reference evidence="15" key="2">
    <citation type="submission" date="2025-09" db="UniProtKB">
        <authorList>
            <consortium name="Ensembl"/>
        </authorList>
    </citation>
    <scope>IDENTIFICATION</scope>
</reference>